<comment type="caution">
    <text evidence="1">The sequence shown here is derived from an EMBL/GenBank/DDBJ whole genome shotgun (WGS) entry which is preliminary data.</text>
</comment>
<dbReference type="Proteomes" id="UP000792457">
    <property type="component" value="Unassembled WGS sequence"/>
</dbReference>
<organism evidence="1 2">
    <name type="scientific">Ladona fulva</name>
    <name type="common">Scarce chaser dragonfly</name>
    <name type="synonym">Libellula fulva</name>
    <dbReference type="NCBI Taxonomy" id="123851"/>
    <lineage>
        <taxon>Eukaryota</taxon>
        <taxon>Metazoa</taxon>
        <taxon>Ecdysozoa</taxon>
        <taxon>Arthropoda</taxon>
        <taxon>Hexapoda</taxon>
        <taxon>Insecta</taxon>
        <taxon>Pterygota</taxon>
        <taxon>Palaeoptera</taxon>
        <taxon>Odonata</taxon>
        <taxon>Epiprocta</taxon>
        <taxon>Anisoptera</taxon>
        <taxon>Libelluloidea</taxon>
        <taxon>Libellulidae</taxon>
        <taxon>Ladona</taxon>
    </lineage>
</organism>
<reference evidence="1" key="2">
    <citation type="submission" date="2017-10" db="EMBL/GenBank/DDBJ databases">
        <title>Ladona fulva Genome sequencing and assembly.</title>
        <authorList>
            <person name="Murali S."/>
            <person name="Richards S."/>
            <person name="Bandaranaike D."/>
            <person name="Bellair M."/>
            <person name="Blankenburg K."/>
            <person name="Chao H."/>
            <person name="Dinh H."/>
            <person name="Doddapaneni H."/>
            <person name="Dugan-Rocha S."/>
            <person name="Elkadiri S."/>
            <person name="Gnanaolivu R."/>
            <person name="Hernandez B."/>
            <person name="Skinner E."/>
            <person name="Javaid M."/>
            <person name="Lee S."/>
            <person name="Li M."/>
            <person name="Ming W."/>
            <person name="Munidasa M."/>
            <person name="Muniz J."/>
            <person name="Nguyen L."/>
            <person name="Hughes D."/>
            <person name="Osuji N."/>
            <person name="Pu L.-L."/>
            <person name="Puazo M."/>
            <person name="Qu C."/>
            <person name="Quiroz J."/>
            <person name="Raj R."/>
            <person name="Weissenberger G."/>
            <person name="Xin Y."/>
            <person name="Zou X."/>
            <person name="Han Y."/>
            <person name="Worley K."/>
            <person name="Muzny D."/>
            <person name="Gibbs R."/>
        </authorList>
    </citation>
    <scope>NUCLEOTIDE SEQUENCE</scope>
    <source>
        <strain evidence="1">Sampled in the wild</strain>
    </source>
</reference>
<dbReference type="OrthoDB" id="10062343at2759"/>
<dbReference type="AlphaFoldDB" id="A0A8K0P5R6"/>
<proteinExistence type="predicted"/>
<sequence>MQRSIEDFLEKFSNSLEKLLKNSLIAREQSSYLKYKKENLQPSECLQELCCFVSESLKHDTIAAHLFQHKLISFPKKEVGEISKIV</sequence>
<dbReference type="EMBL" id="KZ309097">
    <property type="protein sequence ID" value="KAG8236945.1"/>
    <property type="molecule type" value="Genomic_DNA"/>
</dbReference>
<reference evidence="1" key="1">
    <citation type="submission" date="2013-04" db="EMBL/GenBank/DDBJ databases">
        <authorList>
            <person name="Qu J."/>
            <person name="Murali S.C."/>
            <person name="Bandaranaike D."/>
            <person name="Bellair M."/>
            <person name="Blankenburg K."/>
            <person name="Chao H."/>
            <person name="Dinh H."/>
            <person name="Doddapaneni H."/>
            <person name="Downs B."/>
            <person name="Dugan-Rocha S."/>
            <person name="Elkadiri S."/>
            <person name="Gnanaolivu R.D."/>
            <person name="Hernandez B."/>
            <person name="Javaid M."/>
            <person name="Jayaseelan J.C."/>
            <person name="Lee S."/>
            <person name="Li M."/>
            <person name="Ming W."/>
            <person name="Munidasa M."/>
            <person name="Muniz J."/>
            <person name="Nguyen L."/>
            <person name="Ongeri F."/>
            <person name="Osuji N."/>
            <person name="Pu L.-L."/>
            <person name="Puazo M."/>
            <person name="Qu C."/>
            <person name="Quiroz J."/>
            <person name="Raj R."/>
            <person name="Weissenberger G."/>
            <person name="Xin Y."/>
            <person name="Zou X."/>
            <person name="Han Y."/>
            <person name="Richards S."/>
            <person name="Worley K."/>
            <person name="Muzny D."/>
            <person name="Gibbs R."/>
        </authorList>
    </citation>
    <scope>NUCLEOTIDE SEQUENCE</scope>
    <source>
        <strain evidence="1">Sampled in the wild</strain>
    </source>
</reference>
<protein>
    <submittedName>
        <fullName evidence="1">Uncharacterized protein</fullName>
    </submittedName>
</protein>
<evidence type="ECO:0000313" key="1">
    <source>
        <dbReference type="EMBL" id="KAG8236945.1"/>
    </source>
</evidence>
<name>A0A8K0P5R6_LADFU</name>
<keyword evidence="2" id="KW-1185">Reference proteome</keyword>
<evidence type="ECO:0000313" key="2">
    <source>
        <dbReference type="Proteomes" id="UP000792457"/>
    </source>
</evidence>
<gene>
    <name evidence="1" type="ORF">J437_LFUL016707</name>
</gene>
<accession>A0A8K0P5R6</accession>